<dbReference type="InterPro" id="IPR036890">
    <property type="entry name" value="HATPase_C_sf"/>
</dbReference>
<dbReference type="CDD" id="cd00156">
    <property type="entry name" value="REC"/>
    <property type="match status" value="1"/>
</dbReference>
<keyword evidence="5" id="KW-0547">Nucleotide-binding</keyword>
<dbReference type="RefSeq" id="WP_210656252.1">
    <property type="nucleotide sequence ID" value="NZ_JAGKQQ010000001.1"/>
</dbReference>
<dbReference type="PRINTS" id="PR00344">
    <property type="entry name" value="BCTRLSENSOR"/>
</dbReference>
<dbReference type="InterPro" id="IPR001789">
    <property type="entry name" value="Sig_transdc_resp-reg_receiver"/>
</dbReference>
<feature type="domain" description="PAS" evidence="13">
    <location>
        <begin position="25"/>
        <end position="97"/>
    </location>
</feature>
<dbReference type="Pfam" id="PF02518">
    <property type="entry name" value="HATPase_c"/>
    <property type="match status" value="1"/>
</dbReference>
<evidence type="ECO:0000259" key="12">
    <source>
        <dbReference type="PROSITE" id="PS50110"/>
    </source>
</evidence>
<dbReference type="Gene3D" id="1.10.287.130">
    <property type="match status" value="1"/>
</dbReference>
<dbReference type="SMART" id="SM00387">
    <property type="entry name" value="HATPase_c"/>
    <property type="match status" value="1"/>
</dbReference>
<feature type="domain" description="PAC" evidence="14">
    <location>
        <begin position="229"/>
        <end position="283"/>
    </location>
</feature>
<protein>
    <recommendedName>
        <fullName evidence="2">histidine kinase</fullName>
        <ecNumber evidence="2">2.7.13.3</ecNumber>
    </recommendedName>
</protein>
<evidence type="ECO:0000256" key="5">
    <source>
        <dbReference type="ARBA" id="ARBA00022741"/>
    </source>
</evidence>
<dbReference type="InterPro" id="IPR004358">
    <property type="entry name" value="Sig_transdc_His_kin-like_C"/>
</dbReference>
<gene>
    <name evidence="15" type="ORF">J8F10_18875</name>
</gene>
<dbReference type="PROSITE" id="PS50113">
    <property type="entry name" value="PAC"/>
    <property type="match status" value="1"/>
</dbReference>
<dbReference type="InterPro" id="IPR000700">
    <property type="entry name" value="PAS-assoc_C"/>
</dbReference>
<dbReference type="CDD" id="cd00082">
    <property type="entry name" value="HisKA"/>
    <property type="match status" value="1"/>
</dbReference>
<feature type="domain" description="Response regulatory" evidence="12">
    <location>
        <begin position="544"/>
        <end position="659"/>
    </location>
</feature>
<dbReference type="Proteomes" id="UP000676565">
    <property type="component" value="Unassembled WGS sequence"/>
</dbReference>
<dbReference type="PANTHER" id="PTHR43065:SF46">
    <property type="entry name" value="C4-DICARBOXYLATE TRANSPORT SENSOR PROTEIN DCTB"/>
    <property type="match status" value="1"/>
</dbReference>
<comment type="caution">
    <text evidence="15">The sequence shown here is derived from an EMBL/GenBank/DDBJ whole genome shotgun (WGS) entry which is preliminary data.</text>
</comment>
<dbReference type="PROSITE" id="PS50110">
    <property type="entry name" value="RESPONSE_REGULATORY"/>
    <property type="match status" value="1"/>
</dbReference>
<evidence type="ECO:0000259" key="13">
    <source>
        <dbReference type="PROSITE" id="PS50112"/>
    </source>
</evidence>
<name>A0ABS5BWQ3_9BACT</name>
<evidence type="ECO:0000259" key="14">
    <source>
        <dbReference type="PROSITE" id="PS50113"/>
    </source>
</evidence>
<reference evidence="15 16" key="1">
    <citation type="submission" date="2021-04" db="EMBL/GenBank/DDBJ databases">
        <authorList>
            <person name="Ivanova A."/>
        </authorList>
    </citation>
    <scope>NUCLEOTIDE SEQUENCE [LARGE SCALE GENOMIC DNA]</scope>
    <source>
        <strain evidence="15 16">G18</strain>
    </source>
</reference>
<dbReference type="SUPFAM" id="SSF47384">
    <property type="entry name" value="Homodimeric domain of signal transducing histidine kinase"/>
    <property type="match status" value="1"/>
</dbReference>
<evidence type="ECO:0000256" key="3">
    <source>
        <dbReference type="ARBA" id="ARBA00022553"/>
    </source>
</evidence>
<dbReference type="Gene3D" id="3.40.50.2300">
    <property type="match status" value="1"/>
</dbReference>
<dbReference type="SUPFAM" id="SSF55785">
    <property type="entry name" value="PYP-like sensor domain (PAS domain)"/>
    <property type="match status" value="2"/>
</dbReference>
<organism evidence="15 16">
    <name type="scientific">Gemmata palustris</name>
    <dbReference type="NCBI Taxonomy" id="2822762"/>
    <lineage>
        <taxon>Bacteria</taxon>
        <taxon>Pseudomonadati</taxon>
        <taxon>Planctomycetota</taxon>
        <taxon>Planctomycetia</taxon>
        <taxon>Gemmatales</taxon>
        <taxon>Gemmataceae</taxon>
        <taxon>Gemmata</taxon>
    </lineage>
</organism>
<comment type="catalytic activity">
    <reaction evidence="1">
        <text>ATP + protein L-histidine = ADP + protein N-phospho-L-histidine.</text>
        <dbReference type="EC" id="2.7.13.3"/>
    </reaction>
</comment>
<dbReference type="Gene3D" id="3.30.450.20">
    <property type="entry name" value="PAS domain"/>
    <property type="match status" value="2"/>
</dbReference>
<dbReference type="SMART" id="SM00091">
    <property type="entry name" value="PAS"/>
    <property type="match status" value="1"/>
</dbReference>
<evidence type="ECO:0000313" key="16">
    <source>
        <dbReference type="Proteomes" id="UP000676565"/>
    </source>
</evidence>
<dbReference type="Pfam" id="PF00072">
    <property type="entry name" value="Response_reg"/>
    <property type="match status" value="1"/>
</dbReference>
<dbReference type="InterPro" id="IPR011006">
    <property type="entry name" value="CheY-like_superfamily"/>
</dbReference>
<dbReference type="SMART" id="SM00388">
    <property type="entry name" value="HisKA"/>
    <property type="match status" value="1"/>
</dbReference>
<dbReference type="InterPro" id="IPR005467">
    <property type="entry name" value="His_kinase_dom"/>
</dbReference>
<dbReference type="PANTHER" id="PTHR43065">
    <property type="entry name" value="SENSOR HISTIDINE KINASE"/>
    <property type="match status" value="1"/>
</dbReference>
<dbReference type="InterPro" id="IPR000014">
    <property type="entry name" value="PAS"/>
</dbReference>
<dbReference type="PROSITE" id="PS50109">
    <property type="entry name" value="HIS_KIN"/>
    <property type="match status" value="1"/>
</dbReference>
<dbReference type="CDD" id="cd00130">
    <property type="entry name" value="PAS"/>
    <property type="match status" value="2"/>
</dbReference>
<keyword evidence="3 9" id="KW-0597">Phosphoprotein</keyword>
<dbReference type="InterPro" id="IPR013767">
    <property type="entry name" value="PAS_fold"/>
</dbReference>
<dbReference type="Pfam" id="PF00512">
    <property type="entry name" value="HisKA"/>
    <property type="match status" value="1"/>
</dbReference>
<dbReference type="SMART" id="SM00448">
    <property type="entry name" value="REC"/>
    <property type="match status" value="1"/>
</dbReference>
<evidence type="ECO:0000256" key="7">
    <source>
        <dbReference type="ARBA" id="ARBA00022840"/>
    </source>
</evidence>
<dbReference type="PROSITE" id="PS50112">
    <property type="entry name" value="PAS"/>
    <property type="match status" value="1"/>
</dbReference>
<evidence type="ECO:0000256" key="9">
    <source>
        <dbReference type="PROSITE-ProRule" id="PRU00169"/>
    </source>
</evidence>
<dbReference type="InterPro" id="IPR036097">
    <property type="entry name" value="HisK_dim/P_sf"/>
</dbReference>
<dbReference type="NCBIfam" id="TIGR00229">
    <property type="entry name" value="sensory_box"/>
    <property type="match status" value="2"/>
</dbReference>
<evidence type="ECO:0000313" key="15">
    <source>
        <dbReference type="EMBL" id="MBP3957313.1"/>
    </source>
</evidence>
<dbReference type="SUPFAM" id="SSF55874">
    <property type="entry name" value="ATPase domain of HSP90 chaperone/DNA topoisomerase II/histidine kinase"/>
    <property type="match status" value="1"/>
</dbReference>
<keyword evidence="6" id="KW-0418">Kinase</keyword>
<evidence type="ECO:0000256" key="6">
    <source>
        <dbReference type="ARBA" id="ARBA00022777"/>
    </source>
</evidence>
<dbReference type="EMBL" id="JAGKQQ010000001">
    <property type="protein sequence ID" value="MBP3957313.1"/>
    <property type="molecule type" value="Genomic_DNA"/>
</dbReference>
<dbReference type="InterPro" id="IPR001610">
    <property type="entry name" value="PAC"/>
</dbReference>
<dbReference type="Pfam" id="PF00989">
    <property type="entry name" value="PAS"/>
    <property type="match status" value="1"/>
</dbReference>
<dbReference type="InterPro" id="IPR035965">
    <property type="entry name" value="PAS-like_dom_sf"/>
</dbReference>
<dbReference type="Gene3D" id="2.10.70.100">
    <property type="match status" value="1"/>
</dbReference>
<keyword evidence="4" id="KW-0808">Transferase</keyword>
<evidence type="ECO:0000256" key="2">
    <source>
        <dbReference type="ARBA" id="ARBA00012438"/>
    </source>
</evidence>
<keyword evidence="7" id="KW-0067">ATP-binding</keyword>
<proteinExistence type="predicted"/>
<dbReference type="EC" id="2.7.13.3" evidence="2"/>
<keyword evidence="10" id="KW-0175">Coiled coil</keyword>
<feature type="coiled-coil region" evidence="10">
    <location>
        <begin position="267"/>
        <end position="294"/>
    </location>
</feature>
<keyword evidence="16" id="KW-1185">Reference proteome</keyword>
<dbReference type="SUPFAM" id="SSF52172">
    <property type="entry name" value="CheY-like"/>
    <property type="match status" value="1"/>
</dbReference>
<dbReference type="Pfam" id="PF08447">
    <property type="entry name" value="PAS_3"/>
    <property type="match status" value="1"/>
</dbReference>
<dbReference type="Gene3D" id="3.30.565.10">
    <property type="entry name" value="Histidine kinase-like ATPase, C-terminal domain"/>
    <property type="match status" value="1"/>
</dbReference>
<dbReference type="SMART" id="SM00086">
    <property type="entry name" value="PAC"/>
    <property type="match status" value="2"/>
</dbReference>
<feature type="domain" description="Histidine kinase" evidence="11">
    <location>
        <begin position="303"/>
        <end position="526"/>
    </location>
</feature>
<evidence type="ECO:0000259" key="11">
    <source>
        <dbReference type="PROSITE" id="PS50109"/>
    </source>
</evidence>
<evidence type="ECO:0000256" key="8">
    <source>
        <dbReference type="ARBA" id="ARBA00023012"/>
    </source>
</evidence>
<keyword evidence="8" id="KW-0902">Two-component regulatory system</keyword>
<accession>A0ABS5BWQ3</accession>
<evidence type="ECO:0000256" key="1">
    <source>
        <dbReference type="ARBA" id="ARBA00000085"/>
    </source>
</evidence>
<sequence>MSDSPVTPVPPTGAGAETERLLRLAHQKLVAHAENTPLVVIEWDHETRISRWNAQAERVFGWSAAEVIGKGLFDWHFVHEDHYELARQITRDTFAGGRARRVLVTPNYTKSGGLVWCEWYTSVLFDDAKQPLSTLSLALDVTPYRATAEALELSRTRLTAALDGAKMLAWDMDLTTNRWETTLDIPDFYGVPRGPDYSNPELALHAVHPDDTALVTGGRQRAIDTGEPMRYEFRGRAPAPDGFPRWFSTRGQVLRDASGRPARIIAVTSDITELKRAEEQREALNRQLRDAAKWESLGVLAGGVAHDFNNILTVVLGSANLARRGLPANSSAAAYLDQIEQSCRRAAEVCRQMLAYAGRNLGGAARIDLTPLVRESAPLLAGPAAPHTVRYELANDLPLTHADSAQVRQVLVNLVTNAAEALAGAPGEIAVSTSSTEVPPGMPDGTFHLAPAPGRYARLAVGDTGPGVSAEVRARMFDPFYSTKFTGRGLGLAAVLGIVRAHKGGIRVESAPGAGTTVAVYWPGPVEQVSPPLTPSPSPRTTSAALVIDDEMFVREVTASTLEELGYTAILAADGASGVEQFHRNRDAIKVAVIDVMMPGVTGDQVLKTLRLFAPKLPAVLVSGFTDNRIVTAEFGPHTEFLQKPFHPEDLMNIVRRLTEESGMK</sequence>
<evidence type="ECO:0000256" key="4">
    <source>
        <dbReference type="ARBA" id="ARBA00022679"/>
    </source>
</evidence>
<dbReference type="InterPro" id="IPR003661">
    <property type="entry name" value="HisK_dim/P_dom"/>
</dbReference>
<feature type="modified residue" description="4-aspartylphosphate" evidence="9">
    <location>
        <position position="595"/>
    </location>
</feature>
<dbReference type="InterPro" id="IPR013655">
    <property type="entry name" value="PAS_fold_3"/>
</dbReference>
<dbReference type="InterPro" id="IPR003594">
    <property type="entry name" value="HATPase_dom"/>
</dbReference>
<evidence type="ECO:0000256" key="10">
    <source>
        <dbReference type="SAM" id="Coils"/>
    </source>
</evidence>